<dbReference type="AlphaFoldDB" id="A0A2N9XZC1"/>
<keyword evidence="1" id="KW-0175">Coiled coil</keyword>
<feature type="coiled-coil region" evidence="1">
    <location>
        <begin position="86"/>
        <end position="141"/>
    </location>
</feature>
<keyword evidence="2" id="KW-0732">Signal</keyword>
<reference evidence="4 5" key="1">
    <citation type="journal article" date="2017" name="MBio">
        <title>Type VI secretion-mediated competition in the bee gut microbiome.</title>
        <authorList>
            <person name="Steele M.I."/>
            <person name="Kwong W.K."/>
            <person name="Powell J.E."/>
            <person name="Whiteley M."/>
            <person name="Moran N.A."/>
        </authorList>
    </citation>
    <scope>NUCLEOTIDE SEQUENCE [LARGE SCALE GENOMIC DNA]</scope>
    <source>
        <strain evidence="4 5">Nev3CBA3</strain>
    </source>
</reference>
<evidence type="ECO:0000313" key="5">
    <source>
        <dbReference type="Proteomes" id="UP000229434"/>
    </source>
</evidence>
<proteinExistence type="predicted"/>
<evidence type="ECO:0000256" key="2">
    <source>
        <dbReference type="SAM" id="SignalP"/>
    </source>
</evidence>
<gene>
    <name evidence="4" type="ORF">BHC49_04275</name>
</gene>
<dbReference type="EMBL" id="MEIS01000088">
    <property type="protein sequence ID" value="PIT56629.1"/>
    <property type="molecule type" value="Genomic_DNA"/>
</dbReference>
<dbReference type="InterPro" id="IPR025392">
    <property type="entry name" value="DUF4124"/>
</dbReference>
<dbReference type="RefSeq" id="WP_100137069.1">
    <property type="nucleotide sequence ID" value="NZ_MEIS01000088.1"/>
</dbReference>
<comment type="caution">
    <text evidence="4">The sequence shown here is derived from an EMBL/GenBank/DDBJ whole genome shotgun (WGS) entry which is preliminary data.</text>
</comment>
<evidence type="ECO:0000256" key="1">
    <source>
        <dbReference type="SAM" id="Coils"/>
    </source>
</evidence>
<feature type="chain" id="PRO_5014822083" description="DUF4124 domain-containing protein" evidence="2">
    <location>
        <begin position="21"/>
        <end position="143"/>
    </location>
</feature>
<evidence type="ECO:0000313" key="4">
    <source>
        <dbReference type="EMBL" id="PIT56629.1"/>
    </source>
</evidence>
<organism evidence="4 5">
    <name type="scientific">Snodgrassella alvi</name>
    <dbReference type="NCBI Taxonomy" id="1196083"/>
    <lineage>
        <taxon>Bacteria</taxon>
        <taxon>Pseudomonadati</taxon>
        <taxon>Pseudomonadota</taxon>
        <taxon>Betaproteobacteria</taxon>
        <taxon>Neisseriales</taxon>
        <taxon>Neisseriaceae</taxon>
        <taxon>Snodgrassella</taxon>
    </lineage>
</organism>
<feature type="signal peptide" evidence="2">
    <location>
        <begin position="1"/>
        <end position="20"/>
    </location>
</feature>
<evidence type="ECO:0000259" key="3">
    <source>
        <dbReference type="Pfam" id="PF13511"/>
    </source>
</evidence>
<dbReference type="Proteomes" id="UP000229434">
    <property type="component" value="Unassembled WGS sequence"/>
</dbReference>
<sequence length="143" mass="15738">MKKRLIMTAMCALMSASALAQVYECIDSRGNHSYAEIPKGKNCHPASNLGANFSTTPAYKAATINSTDSARDTDTTASSQPNNAAIATARKNLADAQKALEEGKKIRLGNERNYVRYQERIKGLEDMVKTRQQELDNAINNKR</sequence>
<accession>A0A2N9XZC1</accession>
<name>A0A2N9XZC1_9NEIS</name>
<dbReference type="OrthoDB" id="5298561at2"/>
<feature type="domain" description="DUF4124" evidence="3">
    <location>
        <begin position="9"/>
        <end position="44"/>
    </location>
</feature>
<protein>
    <recommendedName>
        <fullName evidence="3">DUF4124 domain-containing protein</fullName>
    </recommendedName>
</protein>
<dbReference type="Pfam" id="PF13511">
    <property type="entry name" value="DUF4124"/>
    <property type="match status" value="1"/>
</dbReference>